<evidence type="ECO:0000256" key="5">
    <source>
        <dbReference type="ARBA" id="ARBA00022801"/>
    </source>
</evidence>
<dbReference type="HOGENOM" id="CLU_014819_3_2_1"/>
<evidence type="ECO:0000256" key="2">
    <source>
        <dbReference type="ARBA" id="ARBA00022487"/>
    </source>
</evidence>
<keyword evidence="6" id="KW-0106">Calcium</keyword>
<dbReference type="GO" id="GO:0046872">
    <property type="term" value="F:metal ion binding"/>
    <property type="evidence" value="ECO:0007669"/>
    <property type="project" value="UniProtKB-KW"/>
</dbReference>
<dbReference type="SUPFAM" id="SSF53474">
    <property type="entry name" value="alpha/beta-Hydrolases"/>
    <property type="match status" value="1"/>
</dbReference>
<dbReference type="Proteomes" id="UP000053029">
    <property type="component" value="Unassembled WGS sequence"/>
</dbReference>
<dbReference type="STRING" id="1442368.A0A0D2GGB2"/>
<dbReference type="PANTHER" id="PTHR33938:SF8">
    <property type="entry name" value="CARBOXYLIC ESTER HYDROLASE"/>
    <property type="match status" value="1"/>
</dbReference>
<keyword evidence="2" id="KW-0719">Serine esterase</keyword>
<dbReference type="InterPro" id="IPR011118">
    <property type="entry name" value="Tannase/feruloyl_esterase"/>
</dbReference>
<keyword evidence="10" id="KW-1185">Reference proteome</keyword>
<keyword evidence="5 8" id="KW-0378">Hydrolase</keyword>
<keyword evidence="3" id="KW-0479">Metal-binding</keyword>
<organism evidence="9 10">
    <name type="scientific">Fonsecaea pedrosoi CBS 271.37</name>
    <dbReference type="NCBI Taxonomy" id="1442368"/>
    <lineage>
        <taxon>Eukaryota</taxon>
        <taxon>Fungi</taxon>
        <taxon>Dikarya</taxon>
        <taxon>Ascomycota</taxon>
        <taxon>Pezizomycotina</taxon>
        <taxon>Eurotiomycetes</taxon>
        <taxon>Chaetothyriomycetidae</taxon>
        <taxon>Chaetothyriales</taxon>
        <taxon>Herpotrichiellaceae</taxon>
        <taxon>Fonsecaea</taxon>
    </lineage>
</organism>
<dbReference type="AlphaFoldDB" id="A0A0D2GGB2"/>
<dbReference type="GO" id="GO:0030600">
    <property type="term" value="F:feruloyl esterase activity"/>
    <property type="evidence" value="ECO:0007669"/>
    <property type="project" value="UniProtKB-ARBA"/>
</dbReference>
<keyword evidence="7" id="KW-1015">Disulfide bond</keyword>
<dbReference type="PANTHER" id="PTHR33938">
    <property type="entry name" value="FERULOYL ESTERASE B-RELATED"/>
    <property type="match status" value="1"/>
</dbReference>
<keyword evidence="4" id="KW-0732">Signal</keyword>
<evidence type="ECO:0000256" key="3">
    <source>
        <dbReference type="ARBA" id="ARBA00022723"/>
    </source>
</evidence>
<dbReference type="EC" id="3.1.1.-" evidence="8"/>
<dbReference type="RefSeq" id="XP_013281428.1">
    <property type="nucleotide sequence ID" value="XM_013425974.1"/>
</dbReference>
<protein>
    <recommendedName>
        <fullName evidence="8">Carboxylic ester hydrolase</fullName>
        <ecNumber evidence="8">3.1.1.-</ecNumber>
    </recommendedName>
</protein>
<reference evidence="9 10" key="1">
    <citation type="submission" date="2015-01" db="EMBL/GenBank/DDBJ databases">
        <title>The Genome Sequence of Fonsecaea pedrosoi CBS 271.37.</title>
        <authorList>
            <consortium name="The Broad Institute Genomics Platform"/>
            <person name="Cuomo C."/>
            <person name="de Hoog S."/>
            <person name="Gorbushina A."/>
            <person name="Stielow B."/>
            <person name="Teixiera M."/>
            <person name="Abouelleil A."/>
            <person name="Chapman S.B."/>
            <person name="Priest M."/>
            <person name="Young S.K."/>
            <person name="Wortman J."/>
            <person name="Nusbaum C."/>
            <person name="Birren B."/>
        </authorList>
    </citation>
    <scope>NUCLEOTIDE SEQUENCE [LARGE SCALE GENOMIC DNA]</scope>
    <source>
        <strain evidence="9 10">CBS 271.37</strain>
    </source>
</reference>
<evidence type="ECO:0000313" key="9">
    <source>
        <dbReference type="EMBL" id="KIW77620.1"/>
    </source>
</evidence>
<dbReference type="EMBL" id="KN846974">
    <property type="protein sequence ID" value="KIW77620.1"/>
    <property type="molecule type" value="Genomic_DNA"/>
</dbReference>
<gene>
    <name evidence="9" type="ORF">Z517_10066</name>
</gene>
<proteinExistence type="inferred from homology"/>
<accession>A0A0D2GGB2</accession>
<dbReference type="InterPro" id="IPR029058">
    <property type="entry name" value="AB_hydrolase_fold"/>
</dbReference>
<evidence type="ECO:0000256" key="4">
    <source>
        <dbReference type="ARBA" id="ARBA00022729"/>
    </source>
</evidence>
<dbReference type="OrthoDB" id="3039123at2759"/>
<name>A0A0D2GGB2_9EURO</name>
<sequence>MTKIQTFSALAYAWAKQALALPTNNTTPVMPCEHLTLPPPSGLEVSSVQAVAARNYTNPLGPGVSLDFCNVTVSYNHPDECDTTWVNIWLPLNNWNGRFQATGGGGLAAGFGAYYLLGAAPFGYATGTTDGGLTLNNSIDPQTGQWALTEDGSLNESLVKNFAHRAIHDMTVIGKSLTQTFYGKAPAYSYYTGCSTGGRQGYFAAQVYPEDFDGIMANSPALNSPEISPSDFWPSVVMQNLEAPPQCVFDAYYNATLEYCDPLDGARDGLISNLGVCDFDPQSLVGQRVQCGGQNVTISATFANVVSRIWAGSTSINGESLFPGNPRGAVFSGLANTTTAANGVTVPVPFSSAEAWIKYLVVHDPNYPTRNMTFGDFDDVFGQSVVEFSRILGTMSPDLSRFKAGGGKLLTWHGLADPLITPYSTMLYRSSLSRGMALNQTQLNDFYRVFFAPGVAHCAGGIGPVPTDPLAALVSWVESHEAPETLTAALAVSPSRNVTRNLCPYPQLITYDGNGNVDDASSFSCA</sequence>
<evidence type="ECO:0000313" key="10">
    <source>
        <dbReference type="Proteomes" id="UP000053029"/>
    </source>
</evidence>
<dbReference type="GeneID" id="25309556"/>
<dbReference type="VEuPathDB" id="FungiDB:Z517_10066"/>
<evidence type="ECO:0000256" key="1">
    <source>
        <dbReference type="ARBA" id="ARBA00006249"/>
    </source>
</evidence>
<evidence type="ECO:0000256" key="8">
    <source>
        <dbReference type="RuleBase" id="RU361238"/>
    </source>
</evidence>
<comment type="similarity">
    <text evidence="1 8">Belongs to the tannase family.</text>
</comment>
<evidence type="ECO:0000256" key="6">
    <source>
        <dbReference type="ARBA" id="ARBA00022837"/>
    </source>
</evidence>
<dbReference type="Pfam" id="PF07519">
    <property type="entry name" value="Tannase"/>
    <property type="match status" value="1"/>
</dbReference>
<evidence type="ECO:0000256" key="7">
    <source>
        <dbReference type="ARBA" id="ARBA00023157"/>
    </source>
</evidence>